<proteinExistence type="predicted"/>
<dbReference type="EMBL" id="LSTQ01000024">
    <property type="protein sequence ID" value="OAH26106.1"/>
    <property type="molecule type" value="Genomic_DNA"/>
</dbReference>
<dbReference type="InterPro" id="IPR004370">
    <property type="entry name" value="4-OT-like_dom"/>
</dbReference>
<name>A0A0X8VDW7_9CORY</name>
<dbReference type="STRING" id="1705.CA21670_02800"/>
<evidence type="ECO:0000313" key="2">
    <source>
        <dbReference type="EMBL" id="OAH26106.1"/>
    </source>
</evidence>
<reference evidence="3" key="1">
    <citation type="submission" date="2016-02" db="EMBL/GenBank/DDBJ databases">
        <authorList>
            <person name="Kaur G."/>
            <person name="Nair G.R."/>
            <person name="Mayilraj S."/>
        </authorList>
    </citation>
    <scope>NUCLEOTIDE SEQUENCE [LARGE SCALE GENOMIC DNA]</scope>
    <source>
        <strain evidence="3">GA-15</strain>
    </source>
</reference>
<keyword evidence="3" id="KW-1185">Reference proteome</keyword>
<protein>
    <submittedName>
        <fullName evidence="2">Uncharacterized protein</fullName>
    </submittedName>
</protein>
<dbReference type="Pfam" id="PF01361">
    <property type="entry name" value="Tautomerase"/>
    <property type="match status" value="1"/>
</dbReference>
<dbReference type="Proteomes" id="UP000076947">
    <property type="component" value="Unassembled WGS sequence"/>
</dbReference>
<dbReference type="GO" id="GO:0016853">
    <property type="term" value="F:isomerase activity"/>
    <property type="evidence" value="ECO:0007669"/>
    <property type="project" value="UniProtKB-KW"/>
</dbReference>
<evidence type="ECO:0000256" key="1">
    <source>
        <dbReference type="ARBA" id="ARBA00023235"/>
    </source>
</evidence>
<gene>
    <name evidence="2" type="ORF">AYJ05_01290</name>
</gene>
<comment type="caution">
    <text evidence="2">The sequence shown here is derived from an EMBL/GenBank/DDBJ whole genome shotgun (WGS) entry which is preliminary data.</text>
</comment>
<dbReference type="GeneID" id="78285055"/>
<dbReference type="OrthoDB" id="4965437at2"/>
<evidence type="ECO:0000313" key="3">
    <source>
        <dbReference type="Proteomes" id="UP000076947"/>
    </source>
</evidence>
<dbReference type="InterPro" id="IPR014347">
    <property type="entry name" value="Tautomerase/MIF_sf"/>
</dbReference>
<keyword evidence="1" id="KW-0413">Isomerase</keyword>
<sequence>MPSIAISIAKGRTPQQIRNLIDAVHKAAVDTVDAVDENVVIVVSEIEHEHYSRGNLTIKESRAGLGNTAETANQK</sequence>
<dbReference type="SUPFAM" id="SSF55331">
    <property type="entry name" value="Tautomerase/MIF"/>
    <property type="match status" value="1"/>
</dbReference>
<dbReference type="AlphaFoldDB" id="A0A0X8VDW7"/>
<organism evidence="2 3">
    <name type="scientific">Corynebacterium stationis</name>
    <dbReference type="NCBI Taxonomy" id="1705"/>
    <lineage>
        <taxon>Bacteria</taxon>
        <taxon>Bacillati</taxon>
        <taxon>Actinomycetota</taxon>
        <taxon>Actinomycetes</taxon>
        <taxon>Mycobacteriales</taxon>
        <taxon>Corynebacteriaceae</taxon>
        <taxon>Corynebacterium</taxon>
    </lineage>
</organism>
<dbReference type="RefSeq" id="WP_066792709.1">
    <property type="nucleotide sequence ID" value="NZ_CP009251.1"/>
</dbReference>
<accession>A0A0X8VDW7</accession>
<dbReference type="Gene3D" id="3.30.429.10">
    <property type="entry name" value="Macrophage Migration Inhibitory Factor"/>
    <property type="match status" value="1"/>
</dbReference>